<organism evidence="2 3">
    <name type="scientific">Dichomitus squalens</name>
    <dbReference type="NCBI Taxonomy" id="114155"/>
    <lineage>
        <taxon>Eukaryota</taxon>
        <taxon>Fungi</taxon>
        <taxon>Dikarya</taxon>
        <taxon>Basidiomycota</taxon>
        <taxon>Agaricomycotina</taxon>
        <taxon>Agaricomycetes</taxon>
        <taxon>Polyporales</taxon>
        <taxon>Polyporaceae</taxon>
        <taxon>Dichomitus</taxon>
    </lineage>
</organism>
<dbReference type="PANTHER" id="PTHR10622:SF10">
    <property type="entry name" value="HET DOMAIN-CONTAINING PROTEIN"/>
    <property type="match status" value="1"/>
</dbReference>
<protein>
    <submittedName>
        <fullName evidence="2">Uncharacterized protein</fullName>
    </submittedName>
</protein>
<feature type="compositionally biased region" description="Basic and acidic residues" evidence="1">
    <location>
        <begin position="154"/>
        <end position="182"/>
    </location>
</feature>
<sequence>MLYELVEEITGVPYQALSHAKSLDGVSVAQRISWAAMRETTKKEDRAYSLLGIFTLNLPTLYGEEERAFRRLQEEIARQQQEITGRIPDEVASILPEKRLTVEICFDREAPSVYSLHVDGVVTERPQDTASTLIKSAQAEEPQALGSDDQEDMWDLKTEGEGGGDGDRTSTTDGVRLDKLDSEASVGRAGGRHPEEGRASLESRRGEFDGEAQGEGGAVKISL</sequence>
<feature type="compositionally biased region" description="Basic and acidic residues" evidence="1">
    <location>
        <begin position="192"/>
        <end position="208"/>
    </location>
</feature>
<feature type="region of interest" description="Disordered" evidence="1">
    <location>
        <begin position="136"/>
        <end position="223"/>
    </location>
</feature>
<proteinExistence type="predicted"/>
<name>A0A4Q9NAD1_9APHY</name>
<dbReference type="PANTHER" id="PTHR10622">
    <property type="entry name" value="HET DOMAIN-CONTAINING PROTEIN"/>
    <property type="match status" value="1"/>
</dbReference>
<dbReference type="EMBL" id="ML145106">
    <property type="protein sequence ID" value="TBU60285.1"/>
    <property type="molecule type" value="Genomic_DNA"/>
</dbReference>
<evidence type="ECO:0000313" key="3">
    <source>
        <dbReference type="Proteomes" id="UP000292082"/>
    </source>
</evidence>
<evidence type="ECO:0000313" key="2">
    <source>
        <dbReference type="EMBL" id="TBU60285.1"/>
    </source>
</evidence>
<gene>
    <name evidence="2" type="ORF">BD310DRAFT_957756</name>
</gene>
<keyword evidence="3" id="KW-1185">Reference proteome</keyword>
<dbReference type="Proteomes" id="UP000292082">
    <property type="component" value="Unassembled WGS sequence"/>
</dbReference>
<dbReference type="STRING" id="114155.A0A4Q9NAD1"/>
<accession>A0A4Q9NAD1</accession>
<evidence type="ECO:0000256" key="1">
    <source>
        <dbReference type="SAM" id="MobiDB-lite"/>
    </source>
</evidence>
<reference evidence="2 3" key="1">
    <citation type="submission" date="2019-01" db="EMBL/GenBank/DDBJ databases">
        <title>Draft genome sequences of three monokaryotic isolates of the white-rot basidiomycete fungus Dichomitus squalens.</title>
        <authorList>
            <consortium name="DOE Joint Genome Institute"/>
            <person name="Lopez S.C."/>
            <person name="Andreopoulos B."/>
            <person name="Pangilinan J."/>
            <person name="Lipzen A."/>
            <person name="Riley R."/>
            <person name="Ahrendt S."/>
            <person name="Ng V."/>
            <person name="Barry K."/>
            <person name="Daum C."/>
            <person name="Grigoriev I.V."/>
            <person name="Hilden K.S."/>
            <person name="Makela M.R."/>
            <person name="de Vries R.P."/>
        </authorList>
    </citation>
    <scope>NUCLEOTIDE SEQUENCE [LARGE SCALE GENOMIC DNA]</scope>
    <source>
        <strain evidence="2 3">CBS 464.89</strain>
    </source>
</reference>
<dbReference type="AlphaFoldDB" id="A0A4Q9NAD1"/>